<dbReference type="EMBL" id="CAUYUJ010005900">
    <property type="protein sequence ID" value="CAK0815384.1"/>
    <property type="molecule type" value="Genomic_DNA"/>
</dbReference>
<reference evidence="2" key="1">
    <citation type="submission" date="2023-10" db="EMBL/GenBank/DDBJ databases">
        <authorList>
            <person name="Chen Y."/>
            <person name="Shah S."/>
            <person name="Dougan E. K."/>
            <person name="Thang M."/>
            <person name="Chan C."/>
        </authorList>
    </citation>
    <scope>NUCLEOTIDE SEQUENCE [LARGE SCALE GENOMIC DNA]</scope>
</reference>
<evidence type="ECO:0000259" key="1">
    <source>
        <dbReference type="Pfam" id="PF23953"/>
    </source>
</evidence>
<organism evidence="2 3">
    <name type="scientific">Prorocentrum cordatum</name>
    <dbReference type="NCBI Taxonomy" id="2364126"/>
    <lineage>
        <taxon>Eukaryota</taxon>
        <taxon>Sar</taxon>
        <taxon>Alveolata</taxon>
        <taxon>Dinophyceae</taxon>
        <taxon>Prorocentrales</taxon>
        <taxon>Prorocentraceae</taxon>
        <taxon>Prorocentrum</taxon>
    </lineage>
</organism>
<evidence type="ECO:0000313" key="2">
    <source>
        <dbReference type="EMBL" id="CAK0815384.1"/>
    </source>
</evidence>
<feature type="domain" description="COPA/B TPR" evidence="1">
    <location>
        <begin position="1"/>
        <end position="133"/>
    </location>
</feature>
<dbReference type="InterPro" id="IPR056176">
    <property type="entry name" value="TPR_COPA_B"/>
</dbReference>
<gene>
    <name evidence="2" type="ORF">PCOR1329_LOCUS18697</name>
</gene>
<name>A0ABN9RA71_9DINO</name>
<sequence length="135" mass="14656">MRKDFAAAEGFFAKLPESSHNRVARFLENQGYQAEALQVSKDDEHRFELATQLGKLQMAADIIVSISSQANPAMPPRGKWKTLGDVALEQGDFSLARRCFKEASDLGALFLVHTACGDAVELQATAKMAADKGIA</sequence>
<evidence type="ECO:0000313" key="3">
    <source>
        <dbReference type="Proteomes" id="UP001189429"/>
    </source>
</evidence>
<feature type="non-terminal residue" evidence="2">
    <location>
        <position position="135"/>
    </location>
</feature>
<dbReference type="Gene3D" id="1.25.40.470">
    <property type="match status" value="1"/>
</dbReference>
<dbReference type="Proteomes" id="UP001189429">
    <property type="component" value="Unassembled WGS sequence"/>
</dbReference>
<protein>
    <recommendedName>
        <fullName evidence="1">COPA/B TPR domain-containing protein</fullName>
    </recommendedName>
</protein>
<comment type="caution">
    <text evidence="2">The sequence shown here is derived from an EMBL/GenBank/DDBJ whole genome shotgun (WGS) entry which is preliminary data.</text>
</comment>
<proteinExistence type="predicted"/>
<accession>A0ABN9RA71</accession>
<keyword evidence="3" id="KW-1185">Reference proteome</keyword>
<dbReference type="Pfam" id="PF23953">
    <property type="entry name" value="TPR_COPA_B"/>
    <property type="match status" value="1"/>
</dbReference>